<organism evidence="2 3">
    <name type="scientific">Jilunia laotingensis</name>
    <dbReference type="NCBI Taxonomy" id="2763675"/>
    <lineage>
        <taxon>Bacteria</taxon>
        <taxon>Pseudomonadati</taxon>
        <taxon>Bacteroidota</taxon>
        <taxon>Bacteroidia</taxon>
        <taxon>Bacteroidales</taxon>
        <taxon>Bacteroidaceae</taxon>
        <taxon>Jilunia</taxon>
    </lineage>
</organism>
<evidence type="ECO:0000313" key="2">
    <source>
        <dbReference type="EMBL" id="MBC8594969.1"/>
    </source>
</evidence>
<proteinExistence type="predicted"/>
<feature type="chain" id="PRO_5037610806" evidence="1">
    <location>
        <begin position="19"/>
        <end position="914"/>
    </location>
</feature>
<feature type="signal peptide" evidence="1">
    <location>
        <begin position="1"/>
        <end position="18"/>
    </location>
</feature>
<comment type="caution">
    <text evidence="2">The sequence shown here is derived from an EMBL/GenBank/DDBJ whole genome shotgun (WGS) entry which is preliminary data.</text>
</comment>
<dbReference type="Proteomes" id="UP000651085">
    <property type="component" value="Unassembled WGS sequence"/>
</dbReference>
<dbReference type="RefSeq" id="WP_262436041.1">
    <property type="nucleotide sequence ID" value="NZ_JACRTF010000001.1"/>
</dbReference>
<reference evidence="2" key="1">
    <citation type="submission" date="2020-08" db="EMBL/GenBank/DDBJ databases">
        <title>Genome public.</title>
        <authorList>
            <person name="Liu C."/>
            <person name="Sun Q."/>
        </authorList>
    </citation>
    <scope>NUCLEOTIDE SEQUENCE</scope>
    <source>
        <strain evidence="2">N12</strain>
    </source>
</reference>
<sequence>MKHFTFIACLCFMTAAHAGNDKRPSGEAVYQTNHLIQMSSTTPDKSEKNGEPTGVKLFLDNFEYEEGNLVGKGDWIDFKYNNLGGDPAITLVNSPLQYSGYQNNATGLAIELVGKGGDAAVPFQGIGGTIYASMLVNVSDVTDGKNVVFAFNAGTAPNRGNHFGKLIITKVDDKLVFGIAQKSNIYDENAILYSDKYNFNETILLVVKYYQGPKTGDDFVELFVNPDNLSGSEPENGLRTTEVLAEPATNLNFIELVQNGSATEDYKMLIDAIRIATSWEALFDESEVELVPEIITPKQSYNLGSMKQGDAPLETTVNIKAKDLRSDLTVIAATEGYYTFNTTSIKKEEAESENGVNLTITLDPKNARIKNDLITVSGILVNYQISVEWEFEAEPTGVKLFEDDFEYEAGDLAGNGDWKEYKYFNMGGDPVIKLVDNALSYADYQDEAKGLAAELNGKGMDISAQFQGVGGVVYASLLVNVSEASESGNAIFAFNAGTKPTPYDCFGKLIVKKVGDKLAFGVTQYLFVEDNTVFSEAKYNFNEPVLLVVKYSQGPEKGDDIAELFINPKDIFGAEPEDHLKTTEVSTEPSANLSYIHLIQHSATDDNYKMFVDAVRVATSWEALFDGSAVGLAPEVTTGQGAKINLGTFEQGDAPLEKTVNIKAKNLRSDLTVNMATEGYYTLNATTIKKEEAESENGFDLTITLNPKDAKVQNDLVTFSGEVVNYPILIEWNYTGKADVNTIAELQAIDMKGKYTLINKVHVENVASTDINGTYIYTLKDDSGTLDVEYAKGGSTTSAVNNIKKGNDVRNLCIMLAFENREEEPIPVYTITDSPNLEILETGIRNALSEEITGYVDGKFIAEGAKAIKVYDVTGKRMLEINGEALSMEEIPGAMYIVQFTDESGKVHTLKVMK</sequence>
<keyword evidence="1" id="KW-0732">Signal</keyword>
<evidence type="ECO:0000256" key="1">
    <source>
        <dbReference type="SAM" id="SignalP"/>
    </source>
</evidence>
<dbReference type="AlphaFoldDB" id="A0A926FAS5"/>
<evidence type="ECO:0000313" key="3">
    <source>
        <dbReference type="Proteomes" id="UP000651085"/>
    </source>
</evidence>
<keyword evidence="3" id="KW-1185">Reference proteome</keyword>
<gene>
    <name evidence="2" type="ORF">H8744_17300</name>
</gene>
<dbReference type="EMBL" id="JACRTF010000001">
    <property type="protein sequence ID" value="MBC8594969.1"/>
    <property type="molecule type" value="Genomic_DNA"/>
</dbReference>
<accession>A0A926FAS5</accession>
<protein>
    <submittedName>
        <fullName evidence="2">Uncharacterized protein</fullName>
    </submittedName>
</protein>
<name>A0A926FAS5_9BACT</name>